<dbReference type="PANTHER" id="PTHR38030:SF2">
    <property type="entry name" value="PROTOPORPHYRINOGEN IX DEHYDROGENASE [QUINONE]"/>
    <property type="match status" value="1"/>
</dbReference>
<sequence length="123" mass="13790">MFIENGGDLNTIIIYATKHGTVEKAVSLLKRNLKGNIIIANVNKHVPSLEIFDTVIIGGSIYYGKVQKELTQYMKKNSRLLLTKRLGLFLCAGHPNPQQRKIEMENAFPKEILEHALLTSSPT</sequence>
<dbReference type="PANTHER" id="PTHR38030">
    <property type="entry name" value="PROTOPORPHYRINOGEN IX DEHYDROGENASE [MENAQUINONE]"/>
    <property type="match status" value="1"/>
</dbReference>
<name>A0A6N8FRK6_9BACI</name>
<evidence type="ECO:0000313" key="2">
    <source>
        <dbReference type="EMBL" id="MUK90438.1"/>
    </source>
</evidence>
<dbReference type="InterPro" id="IPR026816">
    <property type="entry name" value="Flavodoxin_dom"/>
</dbReference>
<dbReference type="SUPFAM" id="SSF52218">
    <property type="entry name" value="Flavoproteins"/>
    <property type="match status" value="1"/>
</dbReference>
<protein>
    <recommendedName>
        <fullName evidence="1">Flavodoxin domain-containing protein</fullName>
    </recommendedName>
</protein>
<dbReference type="Gene3D" id="3.40.50.360">
    <property type="match status" value="1"/>
</dbReference>
<dbReference type="Proteomes" id="UP000469125">
    <property type="component" value="Unassembled WGS sequence"/>
</dbReference>
<evidence type="ECO:0000313" key="3">
    <source>
        <dbReference type="Proteomes" id="UP000469125"/>
    </source>
</evidence>
<dbReference type="EMBL" id="WOCA01000021">
    <property type="protein sequence ID" value="MUK90438.1"/>
    <property type="molecule type" value="Genomic_DNA"/>
</dbReference>
<feature type="domain" description="Flavodoxin" evidence="1">
    <location>
        <begin position="12"/>
        <end position="115"/>
    </location>
</feature>
<reference evidence="2 3" key="1">
    <citation type="submission" date="2019-11" db="EMBL/GenBank/DDBJ databases">
        <authorList>
            <person name="Li X."/>
        </authorList>
    </citation>
    <scope>NUCLEOTIDE SEQUENCE [LARGE SCALE GENOMIC DNA]</scope>
    <source>
        <strain evidence="2 3">L9</strain>
    </source>
</reference>
<dbReference type="GO" id="GO:0070819">
    <property type="term" value="F:menaquinone-dependent protoporphyrinogen oxidase activity"/>
    <property type="evidence" value="ECO:0007669"/>
    <property type="project" value="TreeGrafter"/>
</dbReference>
<dbReference type="InterPro" id="IPR029039">
    <property type="entry name" value="Flavoprotein-like_sf"/>
</dbReference>
<comment type="caution">
    <text evidence="2">The sequence shown here is derived from an EMBL/GenBank/DDBJ whole genome shotgun (WGS) entry which is preliminary data.</text>
</comment>
<gene>
    <name evidence="2" type="ORF">GMD78_18930</name>
</gene>
<dbReference type="InterPro" id="IPR052200">
    <property type="entry name" value="Protoporphyrinogen_IX_DH"/>
</dbReference>
<accession>A0A6N8FRK6</accession>
<proteinExistence type="predicted"/>
<dbReference type="GO" id="GO:0010181">
    <property type="term" value="F:FMN binding"/>
    <property type="evidence" value="ECO:0007669"/>
    <property type="project" value="TreeGrafter"/>
</dbReference>
<organism evidence="2 3">
    <name type="scientific">Ornithinibacillus caprae</name>
    <dbReference type="NCBI Taxonomy" id="2678566"/>
    <lineage>
        <taxon>Bacteria</taxon>
        <taxon>Bacillati</taxon>
        <taxon>Bacillota</taxon>
        <taxon>Bacilli</taxon>
        <taxon>Bacillales</taxon>
        <taxon>Bacillaceae</taxon>
        <taxon>Ornithinibacillus</taxon>
    </lineage>
</organism>
<evidence type="ECO:0000259" key="1">
    <source>
        <dbReference type="Pfam" id="PF12724"/>
    </source>
</evidence>
<dbReference type="GO" id="GO:0006783">
    <property type="term" value="P:heme biosynthetic process"/>
    <property type="evidence" value="ECO:0007669"/>
    <property type="project" value="TreeGrafter"/>
</dbReference>
<dbReference type="Pfam" id="PF12724">
    <property type="entry name" value="Flavodoxin_5"/>
    <property type="match status" value="1"/>
</dbReference>
<dbReference type="AlphaFoldDB" id="A0A6N8FRK6"/>
<keyword evidence="3" id="KW-1185">Reference proteome</keyword>